<reference evidence="1" key="1">
    <citation type="submission" date="2018-05" db="EMBL/GenBank/DDBJ databases">
        <title>Draft genome of Mucuna pruriens seed.</title>
        <authorList>
            <person name="Nnadi N.E."/>
            <person name="Vos R."/>
            <person name="Hasami M.H."/>
            <person name="Devisetty U.K."/>
            <person name="Aguiy J.C."/>
        </authorList>
    </citation>
    <scope>NUCLEOTIDE SEQUENCE [LARGE SCALE GENOMIC DNA]</scope>
    <source>
        <strain evidence="1">JCA_2017</strain>
    </source>
</reference>
<evidence type="ECO:0000313" key="1">
    <source>
        <dbReference type="EMBL" id="RDX97584.1"/>
    </source>
</evidence>
<protein>
    <submittedName>
        <fullName evidence="1">Uncharacterized protein</fullName>
    </submittedName>
</protein>
<dbReference type="OrthoDB" id="415724at2759"/>
<dbReference type="InterPro" id="IPR043502">
    <property type="entry name" value="DNA/RNA_pol_sf"/>
</dbReference>
<evidence type="ECO:0000313" key="2">
    <source>
        <dbReference type="Proteomes" id="UP000257109"/>
    </source>
</evidence>
<dbReference type="PANTHER" id="PTHR33064">
    <property type="entry name" value="POL PROTEIN"/>
    <property type="match status" value="1"/>
</dbReference>
<dbReference type="SUPFAM" id="SSF56672">
    <property type="entry name" value="DNA/RNA polymerases"/>
    <property type="match status" value="1"/>
</dbReference>
<accession>A0A371H430</accession>
<dbReference type="Gene3D" id="3.30.70.270">
    <property type="match status" value="1"/>
</dbReference>
<gene>
    <name evidence="1" type="ORF">CR513_19638</name>
</gene>
<dbReference type="InterPro" id="IPR051320">
    <property type="entry name" value="Viral_Replic_Matur_Polypro"/>
</dbReference>
<sequence>MWTQLPMTIAYGSCSVLLKMARLDAILKHHGTKRSEVRMEVNDGGYVCAVHILSRFIKGFSKIVAPLTQLIWKDQSFTWTKKCKKIFQEWKKRLTTSPILVLLDPRKGTVVKFIKRDII</sequence>
<dbReference type="EMBL" id="QJKJ01003618">
    <property type="protein sequence ID" value="RDX97584.1"/>
    <property type="molecule type" value="Genomic_DNA"/>
</dbReference>
<dbReference type="PANTHER" id="PTHR33064:SF37">
    <property type="entry name" value="RIBONUCLEASE H"/>
    <property type="match status" value="1"/>
</dbReference>
<keyword evidence="2" id="KW-1185">Reference proteome</keyword>
<comment type="caution">
    <text evidence="1">The sequence shown here is derived from an EMBL/GenBank/DDBJ whole genome shotgun (WGS) entry which is preliminary data.</text>
</comment>
<dbReference type="InterPro" id="IPR043128">
    <property type="entry name" value="Rev_trsase/Diguanyl_cyclase"/>
</dbReference>
<organism evidence="1 2">
    <name type="scientific">Mucuna pruriens</name>
    <name type="common">Velvet bean</name>
    <name type="synonym">Dolichos pruriens</name>
    <dbReference type="NCBI Taxonomy" id="157652"/>
    <lineage>
        <taxon>Eukaryota</taxon>
        <taxon>Viridiplantae</taxon>
        <taxon>Streptophyta</taxon>
        <taxon>Embryophyta</taxon>
        <taxon>Tracheophyta</taxon>
        <taxon>Spermatophyta</taxon>
        <taxon>Magnoliopsida</taxon>
        <taxon>eudicotyledons</taxon>
        <taxon>Gunneridae</taxon>
        <taxon>Pentapetalae</taxon>
        <taxon>rosids</taxon>
        <taxon>fabids</taxon>
        <taxon>Fabales</taxon>
        <taxon>Fabaceae</taxon>
        <taxon>Papilionoideae</taxon>
        <taxon>50 kb inversion clade</taxon>
        <taxon>NPAAA clade</taxon>
        <taxon>indigoferoid/millettioid clade</taxon>
        <taxon>Phaseoleae</taxon>
        <taxon>Mucuna</taxon>
    </lineage>
</organism>
<feature type="non-terminal residue" evidence="1">
    <location>
        <position position="1"/>
    </location>
</feature>
<proteinExistence type="predicted"/>
<name>A0A371H430_MUCPR</name>
<dbReference type="AlphaFoldDB" id="A0A371H430"/>
<dbReference type="Proteomes" id="UP000257109">
    <property type="component" value="Unassembled WGS sequence"/>
</dbReference>